<name>A0A1A8KS97_NOTKU</name>
<sequence>SGLPPHGGARGTRVDFYLASVCMNECKICLQSLGGNSAPTSQQAYCLTQQKKRPINTLVH</sequence>
<feature type="non-terminal residue" evidence="1">
    <location>
        <position position="1"/>
    </location>
</feature>
<dbReference type="AlphaFoldDB" id="A0A1A8KS97"/>
<reference evidence="1" key="2">
    <citation type="submission" date="2016-06" db="EMBL/GenBank/DDBJ databases">
        <title>The genome of a short-lived fish provides insights into sex chromosome evolution and the genetic control of aging.</title>
        <authorList>
            <person name="Reichwald K."/>
            <person name="Felder M."/>
            <person name="Petzold A."/>
            <person name="Koch P."/>
            <person name="Groth M."/>
            <person name="Platzer M."/>
        </authorList>
    </citation>
    <scope>NUCLEOTIDE SEQUENCE</scope>
    <source>
        <tissue evidence="1">Brain</tissue>
    </source>
</reference>
<organism evidence="1">
    <name type="scientific">Nothobranchius kuhntae</name>
    <name type="common">Beira killifish</name>
    <dbReference type="NCBI Taxonomy" id="321403"/>
    <lineage>
        <taxon>Eukaryota</taxon>
        <taxon>Metazoa</taxon>
        <taxon>Chordata</taxon>
        <taxon>Craniata</taxon>
        <taxon>Vertebrata</taxon>
        <taxon>Euteleostomi</taxon>
        <taxon>Actinopterygii</taxon>
        <taxon>Neopterygii</taxon>
        <taxon>Teleostei</taxon>
        <taxon>Neoteleostei</taxon>
        <taxon>Acanthomorphata</taxon>
        <taxon>Ovalentaria</taxon>
        <taxon>Atherinomorphae</taxon>
        <taxon>Cyprinodontiformes</taxon>
        <taxon>Nothobranchiidae</taxon>
        <taxon>Nothobranchius</taxon>
    </lineage>
</organism>
<evidence type="ECO:0000313" key="1">
    <source>
        <dbReference type="EMBL" id="SBR35071.1"/>
    </source>
</evidence>
<reference evidence="1" key="1">
    <citation type="submission" date="2016-05" db="EMBL/GenBank/DDBJ databases">
        <authorList>
            <person name="Lavstsen T."/>
            <person name="Jespersen J.S."/>
        </authorList>
    </citation>
    <scope>NUCLEOTIDE SEQUENCE</scope>
    <source>
        <tissue evidence="1">Brain</tissue>
    </source>
</reference>
<gene>
    <name evidence="1" type="primary">KRBA2</name>
</gene>
<protein>
    <submittedName>
        <fullName evidence="1">Uncharacterized protein</fullName>
    </submittedName>
</protein>
<proteinExistence type="predicted"/>
<feature type="non-terminal residue" evidence="1">
    <location>
        <position position="60"/>
    </location>
</feature>
<accession>A0A1A8KS97</accession>
<dbReference type="EMBL" id="HAEE01015021">
    <property type="protein sequence ID" value="SBR35071.1"/>
    <property type="molecule type" value="Transcribed_RNA"/>
</dbReference>